<keyword evidence="6" id="KW-1185">Reference proteome</keyword>
<protein>
    <recommendedName>
        <fullName evidence="2 3">Single-stranded DNA-binding protein</fullName>
        <shortName evidence="2">SSB</shortName>
    </recommendedName>
</protein>
<feature type="region of interest" description="Disordered" evidence="4">
    <location>
        <begin position="107"/>
        <end position="159"/>
    </location>
</feature>
<evidence type="ECO:0000313" key="5">
    <source>
        <dbReference type="EMBL" id="PWJ36058.1"/>
    </source>
</evidence>
<sequence>MAGINKVILIGNLGRDPEIRHFEGGSSVATFSIATSENWQDKSGEWKEETQWHNIVAWRWLAQRAEQYLKKGSRVYIEGKLTNRSYDKDGQTRYITEVVANNLMLLDPRPEAGGAPGGYSAPGAADMPNQMNQQPPSGTTNEPDAMNGGSEGEVDDLPF</sequence>
<dbReference type="NCBIfam" id="TIGR00621">
    <property type="entry name" value="ssb"/>
    <property type="match status" value="1"/>
</dbReference>
<evidence type="ECO:0000313" key="6">
    <source>
        <dbReference type="Proteomes" id="UP000245535"/>
    </source>
</evidence>
<dbReference type="InterPro" id="IPR012340">
    <property type="entry name" value="NA-bd_OB-fold"/>
</dbReference>
<dbReference type="Pfam" id="PF00436">
    <property type="entry name" value="SSB"/>
    <property type="match status" value="1"/>
</dbReference>
<evidence type="ECO:0000256" key="2">
    <source>
        <dbReference type="HAMAP-Rule" id="MF_00984"/>
    </source>
</evidence>
<dbReference type="AlphaFoldDB" id="A0A315Z097"/>
<dbReference type="GO" id="GO:0003697">
    <property type="term" value="F:single-stranded DNA binding"/>
    <property type="evidence" value="ECO:0007669"/>
    <property type="project" value="UniProtKB-UniRule"/>
</dbReference>
<dbReference type="PANTHER" id="PTHR10302:SF0">
    <property type="entry name" value="SINGLE-STRANDED DNA-BINDING PROTEIN, MITOCHONDRIAL"/>
    <property type="match status" value="1"/>
</dbReference>
<dbReference type="PANTHER" id="PTHR10302">
    <property type="entry name" value="SINGLE-STRANDED DNA-BINDING PROTEIN"/>
    <property type="match status" value="1"/>
</dbReference>
<dbReference type="InterPro" id="IPR011344">
    <property type="entry name" value="ssDNA-bd"/>
</dbReference>
<dbReference type="HAMAP" id="MF_00984">
    <property type="entry name" value="SSB"/>
    <property type="match status" value="1"/>
</dbReference>
<comment type="subunit">
    <text evidence="2">Homotetramer.</text>
</comment>
<dbReference type="GO" id="GO:0006260">
    <property type="term" value="P:DNA replication"/>
    <property type="evidence" value="ECO:0007669"/>
    <property type="project" value="InterPro"/>
</dbReference>
<dbReference type="CDD" id="cd04496">
    <property type="entry name" value="SSB_OBF"/>
    <property type="match status" value="1"/>
</dbReference>
<keyword evidence="1 2" id="KW-0238">DNA-binding</keyword>
<dbReference type="InterPro" id="IPR000424">
    <property type="entry name" value="Primosome_PriB/ssb"/>
</dbReference>
<organism evidence="5 6">
    <name type="scientific">Sediminitomix flava</name>
    <dbReference type="NCBI Taxonomy" id="379075"/>
    <lineage>
        <taxon>Bacteria</taxon>
        <taxon>Pseudomonadati</taxon>
        <taxon>Bacteroidota</taxon>
        <taxon>Cytophagia</taxon>
        <taxon>Cytophagales</taxon>
        <taxon>Flammeovirgaceae</taxon>
        <taxon>Sediminitomix</taxon>
    </lineage>
</organism>
<gene>
    <name evidence="5" type="ORF">BC781_10973</name>
</gene>
<dbReference type="GO" id="GO:0009295">
    <property type="term" value="C:nucleoid"/>
    <property type="evidence" value="ECO:0007669"/>
    <property type="project" value="TreeGrafter"/>
</dbReference>
<reference evidence="5 6" key="1">
    <citation type="submission" date="2018-03" db="EMBL/GenBank/DDBJ databases">
        <title>Genomic Encyclopedia of Archaeal and Bacterial Type Strains, Phase II (KMG-II): from individual species to whole genera.</title>
        <authorList>
            <person name="Goeker M."/>
        </authorList>
    </citation>
    <scope>NUCLEOTIDE SEQUENCE [LARGE SCALE GENOMIC DNA]</scope>
    <source>
        <strain evidence="5 6">DSM 28229</strain>
    </source>
</reference>
<dbReference type="EMBL" id="QGDO01000009">
    <property type="protein sequence ID" value="PWJ36058.1"/>
    <property type="molecule type" value="Genomic_DNA"/>
</dbReference>
<name>A0A315Z097_SEDFL</name>
<comment type="caution">
    <text evidence="5">The sequence shown here is derived from an EMBL/GenBank/DDBJ whole genome shotgun (WGS) entry which is preliminary data.</text>
</comment>
<dbReference type="Proteomes" id="UP000245535">
    <property type="component" value="Unassembled WGS sequence"/>
</dbReference>
<evidence type="ECO:0000256" key="4">
    <source>
        <dbReference type="SAM" id="MobiDB-lite"/>
    </source>
</evidence>
<dbReference type="Gene3D" id="2.40.50.140">
    <property type="entry name" value="Nucleic acid-binding proteins"/>
    <property type="match status" value="1"/>
</dbReference>
<evidence type="ECO:0000256" key="1">
    <source>
        <dbReference type="ARBA" id="ARBA00023125"/>
    </source>
</evidence>
<accession>A0A315Z097</accession>
<comment type="caution">
    <text evidence="2">Lacks conserved residue(s) required for the propagation of feature annotation.</text>
</comment>
<feature type="compositionally biased region" description="Polar residues" evidence="4">
    <location>
        <begin position="129"/>
        <end position="142"/>
    </location>
</feature>
<proteinExistence type="inferred from homology"/>
<evidence type="ECO:0000256" key="3">
    <source>
        <dbReference type="PIRNR" id="PIRNR002070"/>
    </source>
</evidence>
<dbReference type="RefSeq" id="WP_109622447.1">
    <property type="nucleotide sequence ID" value="NZ_QGDO01000009.1"/>
</dbReference>
<dbReference type="OrthoDB" id="9809878at2"/>
<dbReference type="PROSITE" id="PS50935">
    <property type="entry name" value="SSB"/>
    <property type="match status" value="1"/>
</dbReference>
<dbReference type="PIRSF" id="PIRSF002070">
    <property type="entry name" value="SSB"/>
    <property type="match status" value="1"/>
</dbReference>
<dbReference type="SUPFAM" id="SSF50249">
    <property type="entry name" value="Nucleic acid-binding proteins"/>
    <property type="match status" value="1"/>
</dbReference>